<feature type="transmembrane region" description="Helical" evidence="1">
    <location>
        <begin position="460"/>
        <end position="484"/>
    </location>
</feature>
<dbReference type="GO" id="GO:0005886">
    <property type="term" value="C:plasma membrane"/>
    <property type="evidence" value="ECO:0007669"/>
    <property type="project" value="TreeGrafter"/>
</dbReference>
<dbReference type="HOGENOM" id="CLU_002755_1_2_5"/>
<name>B0T9V0_CAUSK</name>
<feature type="transmembrane region" description="Helical" evidence="1">
    <location>
        <begin position="356"/>
        <end position="375"/>
    </location>
</feature>
<feature type="transmembrane region" description="Helical" evidence="1">
    <location>
        <begin position="1029"/>
        <end position="1048"/>
    </location>
</feature>
<dbReference type="InterPro" id="IPR001036">
    <property type="entry name" value="Acrflvin-R"/>
</dbReference>
<accession>B0T9V0</accession>
<feature type="transmembrane region" description="Helical" evidence="1">
    <location>
        <begin position="1054"/>
        <end position="1080"/>
    </location>
</feature>
<dbReference type="InterPro" id="IPR027463">
    <property type="entry name" value="AcrB_DN_DC_subdom"/>
</dbReference>
<feature type="transmembrane region" description="Helical" evidence="1">
    <location>
        <begin position="959"/>
        <end position="979"/>
    </location>
</feature>
<dbReference type="KEGG" id="cak:Caul_5382"/>
<keyword evidence="1" id="KW-1133">Transmembrane helix</keyword>
<dbReference type="SUPFAM" id="SSF82866">
    <property type="entry name" value="Multidrug efflux transporter AcrB transmembrane domain"/>
    <property type="match status" value="2"/>
</dbReference>
<dbReference type="OrthoDB" id="9806532at2"/>
<reference evidence="2" key="1">
    <citation type="submission" date="2008-01" db="EMBL/GenBank/DDBJ databases">
        <title>Complete sequence of plasmid2 pCAUL02 of Caulobacter sp. K31.</title>
        <authorList>
            <consortium name="US DOE Joint Genome Institute"/>
            <person name="Copeland A."/>
            <person name="Lucas S."/>
            <person name="Lapidus A."/>
            <person name="Barry K."/>
            <person name="Glavina del Rio T."/>
            <person name="Dalin E."/>
            <person name="Tice H."/>
            <person name="Pitluck S."/>
            <person name="Bruce D."/>
            <person name="Goodwin L."/>
            <person name="Thompson L.S."/>
            <person name="Brettin T."/>
            <person name="Detter J.C."/>
            <person name="Han C."/>
            <person name="Schmutz J."/>
            <person name="Larimer F."/>
            <person name="Land M."/>
            <person name="Hauser L."/>
            <person name="Kyrpides N."/>
            <person name="Kim E."/>
            <person name="Stephens C."/>
            <person name="Richardson P."/>
        </authorList>
    </citation>
    <scope>NUCLEOTIDE SEQUENCE [LARGE SCALE GENOMIC DNA]</scope>
    <source>
        <plasmid evidence="2">K31</plasmid>
        <plasmid evidence="2">pCAUL02</plasmid>
    </source>
</reference>
<dbReference type="SUPFAM" id="SSF82714">
    <property type="entry name" value="Multidrug efflux transporter AcrB TolC docking domain, DN and DC subdomains"/>
    <property type="match status" value="2"/>
</dbReference>
<dbReference type="Gene3D" id="3.30.70.1440">
    <property type="entry name" value="Multidrug efflux transporter AcrB pore domain"/>
    <property type="match status" value="1"/>
</dbReference>
<proteinExistence type="predicted"/>
<dbReference type="PANTHER" id="PTHR32063">
    <property type="match status" value="1"/>
</dbReference>
<keyword evidence="1" id="KW-0812">Transmembrane</keyword>
<feature type="transmembrane region" description="Helical" evidence="1">
    <location>
        <begin position="933"/>
        <end position="952"/>
    </location>
</feature>
<feature type="transmembrane region" description="Helical" evidence="1">
    <location>
        <begin position="985"/>
        <end position="1009"/>
    </location>
</feature>
<evidence type="ECO:0000256" key="1">
    <source>
        <dbReference type="SAM" id="Phobius"/>
    </source>
</evidence>
<dbReference type="Gene3D" id="3.30.2090.10">
    <property type="entry name" value="Multidrug efflux transporter AcrB TolC docking domain, DN and DC subdomains"/>
    <property type="match status" value="2"/>
</dbReference>
<dbReference type="Gene3D" id="1.20.1640.10">
    <property type="entry name" value="Multidrug efflux transporter AcrB transmembrane domain"/>
    <property type="match status" value="2"/>
</dbReference>
<feature type="transmembrane region" description="Helical" evidence="1">
    <location>
        <begin position="490"/>
        <end position="509"/>
    </location>
</feature>
<geneLocation type="plasmid" evidence="2">
    <name>pCAUL02</name>
</geneLocation>
<sequence>MSVPRLNLAGRLASSFITSKLTIVFIVGVLMAGVFAVALTPREENPQIVVPGAVVTVALPGASAQEVDQLIVGPLEGILSEMSGVDHTYGVARNSLGAVQVQFKVGESPEDSLVKLYNRVMANRERLPAGAGIPTIRAVDADDVPVVTVTLASNAYDDYGLKRVADRMAERLRSLPDVSVVSVRGGRDREIGVAFDPERLVAFSIALPQAYAAITANNLSTPLSGPLRNGKVETIQLRGAFASVDDVRDLVVGVHASRPVYVRDVAIVTDGPPIEITALSRFAFGSADTRARHAGTGEMPAVTIAVAKKKGANAVLVSRSVVDRIARMQQSFVPKGIHVVVTRDDGKKADAAVNVLIEHLAIALFTVSLIMVLFLGWREALIVTLTVPLIFSITLAADYFGGVTINRVTLFALILALGLLVDAAIVVIENIHRHYNTASSLTKQQATILATNEVGNATNLATLAVMLVFGSLFLVTGMAGNYFYPVAYNVPIAMAGSIIVAYIVTPWAANRWLRRHPAADHDEPDDGHGHGHRDWMQRLYLRLIGPLQFNRRARRGLALAIFALILASSLQGAWQFIRPSGVSGAVSPLGVALGFMPKDNKNTFNIVISMAETTPVEETDRMVREIGRLLSTNPNVINYQSWIGQSGVVDFNGLLQGTADRRGGDVAEIRVNLVDKHARRLSSIEIVRAMRPKVDEIRASYPGARVRLVEDPPGPPVRATVLAEIYGPESEGLRRLSAKVEAEFARTFDMVDISNTEPVDVLEQVLVPDREKAALSGVSVAQIAELLRLVYGGELVGRAHPADERNPVDIRAYVPRRHAVDPTKLDGLFVNNTSGQPVALSELVKVSSSTADRPIQRKDNERVAFVGGELSQSVPLYAVFDLNRRLSGINAPDGQPLTTGNLRFSPRAPDTIGGYQLLWDGEMRMTLDIYRDMIVALGVALTAVYLLLVAYYRSFLIPMIVMSSVPLGIIGIFPGHWLFGVDFSATSIIGIIALSGVVIRNSLLIVDFIQENLKQGMTLDEAVRMAGAVRLRPIILTTLAIVLGSAIMVSDPVFGGLAISLIFGTLVSTALTVFVVPILYQLNAVRRPKGPALSE</sequence>
<organism evidence="2">
    <name type="scientific">Caulobacter sp. (strain K31)</name>
    <dbReference type="NCBI Taxonomy" id="366602"/>
    <lineage>
        <taxon>Bacteria</taxon>
        <taxon>Pseudomonadati</taxon>
        <taxon>Pseudomonadota</taxon>
        <taxon>Alphaproteobacteria</taxon>
        <taxon>Caulobacterales</taxon>
        <taxon>Caulobacteraceae</taxon>
        <taxon>Caulobacter</taxon>
    </lineage>
</organism>
<keyword evidence="2" id="KW-0614">Plasmid</keyword>
<feature type="transmembrane region" description="Helical" evidence="1">
    <location>
        <begin position="382"/>
        <end position="402"/>
    </location>
</feature>
<dbReference type="SUPFAM" id="SSF82693">
    <property type="entry name" value="Multidrug efflux transporter AcrB pore domain, PN1, PN2, PC1 and PC2 subdomains"/>
    <property type="match status" value="3"/>
</dbReference>
<feature type="transmembrane region" description="Helical" evidence="1">
    <location>
        <begin position="21"/>
        <end position="39"/>
    </location>
</feature>
<protein>
    <submittedName>
        <fullName evidence="2">Acriflavin resistance protein</fullName>
    </submittedName>
</protein>
<dbReference type="GO" id="GO:0042910">
    <property type="term" value="F:xenobiotic transmembrane transporter activity"/>
    <property type="evidence" value="ECO:0007669"/>
    <property type="project" value="TreeGrafter"/>
</dbReference>
<dbReference type="Gene3D" id="3.30.70.1430">
    <property type="entry name" value="Multidrug efflux transporter AcrB pore domain"/>
    <property type="match status" value="2"/>
</dbReference>
<dbReference type="EMBL" id="CP000929">
    <property type="protein sequence ID" value="ABZ74499.1"/>
    <property type="molecule type" value="Genomic_DNA"/>
</dbReference>
<dbReference type="PRINTS" id="PR00702">
    <property type="entry name" value="ACRIFLAVINRP"/>
</dbReference>
<dbReference type="AlphaFoldDB" id="B0T9V0"/>
<feature type="transmembrane region" description="Helical" evidence="1">
    <location>
        <begin position="408"/>
        <end position="428"/>
    </location>
</feature>
<dbReference type="eggNOG" id="COG0841">
    <property type="taxonomic scope" value="Bacteria"/>
</dbReference>
<gene>
    <name evidence="2" type="ordered locus">Caul_5382</name>
</gene>
<keyword evidence="1" id="KW-0472">Membrane</keyword>
<dbReference type="PANTHER" id="PTHR32063:SF16">
    <property type="entry name" value="CATION EFFLUX SYSTEM (ACRB_ACRD_ACRF FAMILY)"/>
    <property type="match status" value="1"/>
</dbReference>
<evidence type="ECO:0000313" key="2">
    <source>
        <dbReference type="EMBL" id="ABZ74499.1"/>
    </source>
</evidence>
<dbReference type="Pfam" id="PF00873">
    <property type="entry name" value="ACR_tran"/>
    <property type="match status" value="1"/>
</dbReference>
<dbReference type="Gene3D" id="3.30.70.1320">
    <property type="entry name" value="Multidrug efflux transporter AcrB pore domain like"/>
    <property type="match status" value="1"/>
</dbReference>